<protein>
    <submittedName>
        <fullName evidence="4">Polysaccharide chain length determinant protein, PEP-CTERM locus subfamily</fullName>
    </submittedName>
</protein>
<keyword evidence="3" id="KW-0812">Transmembrane</keyword>
<name>T1A430_9ZZZZ</name>
<evidence type="ECO:0000313" key="4">
    <source>
        <dbReference type="EMBL" id="EQD36600.1"/>
    </source>
</evidence>
<dbReference type="GO" id="GO:0005886">
    <property type="term" value="C:plasma membrane"/>
    <property type="evidence" value="ECO:0007669"/>
    <property type="project" value="TreeGrafter"/>
</dbReference>
<keyword evidence="1" id="KW-0175">Coiled coil</keyword>
<feature type="non-terminal residue" evidence="4">
    <location>
        <position position="290"/>
    </location>
</feature>
<comment type="caution">
    <text evidence="4">The sequence shown here is derived from an EMBL/GenBank/DDBJ whole genome shotgun (WGS) entry which is preliminary data.</text>
</comment>
<dbReference type="InterPro" id="IPR050445">
    <property type="entry name" value="Bact_polysacc_biosynth/exp"/>
</dbReference>
<dbReference type="PANTHER" id="PTHR32309:SF13">
    <property type="entry name" value="FERRIC ENTEROBACTIN TRANSPORT PROTEIN FEPE"/>
    <property type="match status" value="1"/>
</dbReference>
<reference evidence="4" key="2">
    <citation type="journal article" date="2014" name="ISME J.">
        <title>Microbial stratification in low pH oxic and suboxic macroscopic growths along an acid mine drainage.</title>
        <authorList>
            <person name="Mendez-Garcia C."/>
            <person name="Mesa V."/>
            <person name="Sprenger R.R."/>
            <person name="Richter M."/>
            <person name="Diez M.S."/>
            <person name="Solano J."/>
            <person name="Bargiela R."/>
            <person name="Golyshina O.V."/>
            <person name="Manteca A."/>
            <person name="Ramos J.L."/>
            <person name="Gallego J.R."/>
            <person name="Llorente I."/>
            <person name="Martins Dos Santos V.A."/>
            <person name="Jensen O.N."/>
            <person name="Pelaez A.I."/>
            <person name="Sanchez J."/>
            <person name="Ferrer M."/>
        </authorList>
    </citation>
    <scope>NUCLEOTIDE SEQUENCE</scope>
</reference>
<evidence type="ECO:0000256" key="1">
    <source>
        <dbReference type="SAM" id="Coils"/>
    </source>
</evidence>
<dbReference type="AlphaFoldDB" id="T1A430"/>
<evidence type="ECO:0000256" key="2">
    <source>
        <dbReference type="SAM" id="MobiDB-lite"/>
    </source>
</evidence>
<accession>T1A430</accession>
<feature type="transmembrane region" description="Helical" evidence="3">
    <location>
        <begin position="25"/>
        <end position="45"/>
    </location>
</feature>
<dbReference type="PANTHER" id="PTHR32309">
    <property type="entry name" value="TYROSINE-PROTEIN KINASE"/>
    <property type="match status" value="1"/>
</dbReference>
<feature type="coiled-coil region" evidence="1">
    <location>
        <begin position="186"/>
        <end position="242"/>
    </location>
</feature>
<feature type="compositionally biased region" description="Polar residues" evidence="2">
    <location>
        <begin position="274"/>
        <end position="290"/>
    </location>
</feature>
<gene>
    <name evidence="4" type="ORF">B2A_12102</name>
</gene>
<proteinExistence type="predicted"/>
<keyword evidence="3" id="KW-0472">Membrane</keyword>
<reference evidence="4" key="1">
    <citation type="submission" date="2013-08" db="EMBL/GenBank/DDBJ databases">
        <authorList>
            <person name="Mendez C."/>
            <person name="Richter M."/>
            <person name="Ferrer M."/>
            <person name="Sanchez J."/>
        </authorList>
    </citation>
    <scope>NUCLEOTIDE SEQUENCE</scope>
</reference>
<keyword evidence="3" id="KW-1133">Transmembrane helix</keyword>
<feature type="region of interest" description="Disordered" evidence="2">
    <location>
        <begin position="269"/>
        <end position="290"/>
    </location>
</feature>
<dbReference type="GO" id="GO:0004713">
    <property type="term" value="F:protein tyrosine kinase activity"/>
    <property type="evidence" value="ECO:0007669"/>
    <property type="project" value="TreeGrafter"/>
</dbReference>
<dbReference type="EMBL" id="AUZZ01008722">
    <property type="protein sequence ID" value="EQD36600.1"/>
    <property type="molecule type" value="Genomic_DNA"/>
</dbReference>
<sequence>MASNSLFADVAVLQDQLRGMWRFKWTALVVAWGAALLFWGVVFLIPNKYQASAKVFVDSGTTLSQATKGISLSDNVKDQIARMTAALLGTPQLRRVANETGLMAGAITAAQQQAVINGLRANIDIAADKTKNPAAVPTLYTISYADPNRARSIEVVNDLLNEFVEGSLSDKAQGSRQAEQFLTQQIANYGRRLSATEQQLANFKKRNMGLLPNEQGDYFGRVQAAESALRLLQENLYVAERKGDELAAEMKSGQQFTAAAPAAALSSSSAAALNTEQQIEQTRQRSMAAA</sequence>
<organism evidence="4">
    <name type="scientific">mine drainage metagenome</name>
    <dbReference type="NCBI Taxonomy" id="410659"/>
    <lineage>
        <taxon>unclassified sequences</taxon>
        <taxon>metagenomes</taxon>
        <taxon>ecological metagenomes</taxon>
    </lineage>
</organism>
<evidence type="ECO:0000256" key="3">
    <source>
        <dbReference type="SAM" id="Phobius"/>
    </source>
</evidence>